<dbReference type="AlphaFoldDB" id="A0A8T0RP78"/>
<reference evidence="2" key="1">
    <citation type="submission" date="2020-05" db="EMBL/GenBank/DDBJ databases">
        <title>WGS assembly of Panicum virgatum.</title>
        <authorList>
            <person name="Lovell J.T."/>
            <person name="Jenkins J."/>
            <person name="Shu S."/>
            <person name="Juenger T.E."/>
            <person name="Schmutz J."/>
        </authorList>
    </citation>
    <scope>NUCLEOTIDE SEQUENCE</scope>
    <source>
        <strain evidence="2">AP13</strain>
    </source>
</reference>
<dbReference type="Proteomes" id="UP000823388">
    <property type="component" value="Chromosome 5N"/>
</dbReference>
<feature type="compositionally biased region" description="Low complexity" evidence="1">
    <location>
        <begin position="95"/>
        <end position="104"/>
    </location>
</feature>
<evidence type="ECO:0000313" key="2">
    <source>
        <dbReference type="EMBL" id="KAG2586628.1"/>
    </source>
</evidence>
<name>A0A8T0RP78_PANVG</name>
<gene>
    <name evidence="2" type="ORF">PVAP13_5NG063681</name>
</gene>
<keyword evidence="3" id="KW-1185">Reference proteome</keyword>
<evidence type="ECO:0000256" key="1">
    <source>
        <dbReference type="SAM" id="MobiDB-lite"/>
    </source>
</evidence>
<organism evidence="2 3">
    <name type="scientific">Panicum virgatum</name>
    <name type="common">Blackwell switchgrass</name>
    <dbReference type="NCBI Taxonomy" id="38727"/>
    <lineage>
        <taxon>Eukaryota</taxon>
        <taxon>Viridiplantae</taxon>
        <taxon>Streptophyta</taxon>
        <taxon>Embryophyta</taxon>
        <taxon>Tracheophyta</taxon>
        <taxon>Spermatophyta</taxon>
        <taxon>Magnoliopsida</taxon>
        <taxon>Liliopsida</taxon>
        <taxon>Poales</taxon>
        <taxon>Poaceae</taxon>
        <taxon>PACMAD clade</taxon>
        <taxon>Panicoideae</taxon>
        <taxon>Panicodae</taxon>
        <taxon>Paniceae</taxon>
        <taxon>Panicinae</taxon>
        <taxon>Panicum</taxon>
        <taxon>Panicum sect. Hiantes</taxon>
    </lineage>
</organism>
<comment type="caution">
    <text evidence="2">The sequence shown here is derived from an EMBL/GenBank/DDBJ whole genome shotgun (WGS) entry which is preliminary data.</text>
</comment>
<sequence length="235" mass="25829">MAAVLNTWRCRGRLRSLLRREREQSRCRRRHVRRPHARATAVEAGRCRTAAAVRELLLLQTRAWVRALVGRPDGSRGRKPWPARRRGGTGRRRGAGSSAALLRGGARRTRGGGGARVRRLRQARPRVVAMAGGSAARRKQGGRTGSGAGGAAVSTAGRCRGAPWRDAAGRLRNRLRRRHQSWPLLCSSLSRDHRHRLASPALQSTELRPSRAPPTSTEPSQPLYSSSLCPSRAPH</sequence>
<feature type="compositionally biased region" description="Basic residues" evidence="1">
    <location>
        <begin position="77"/>
        <end position="94"/>
    </location>
</feature>
<feature type="region of interest" description="Disordered" evidence="1">
    <location>
        <begin position="196"/>
        <end position="235"/>
    </location>
</feature>
<accession>A0A8T0RP78</accession>
<evidence type="ECO:0000313" key="3">
    <source>
        <dbReference type="Proteomes" id="UP000823388"/>
    </source>
</evidence>
<dbReference type="EMBL" id="CM029046">
    <property type="protein sequence ID" value="KAG2586628.1"/>
    <property type="molecule type" value="Genomic_DNA"/>
</dbReference>
<protein>
    <submittedName>
        <fullName evidence="2">Uncharacterized protein</fullName>
    </submittedName>
</protein>
<feature type="compositionally biased region" description="Polar residues" evidence="1">
    <location>
        <begin position="201"/>
        <end position="229"/>
    </location>
</feature>
<proteinExistence type="predicted"/>
<feature type="region of interest" description="Disordered" evidence="1">
    <location>
        <begin position="71"/>
        <end position="156"/>
    </location>
</feature>
<feature type="compositionally biased region" description="Basic residues" evidence="1">
    <location>
        <begin position="105"/>
        <end position="124"/>
    </location>
</feature>